<name>A0A7S1P9T4_9ALVE</name>
<dbReference type="EMBL" id="HBGB01043080">
    <property type="protein sequence ID" value="CAD9070269.1"/>
    <property type="molecule type" value="Transcribed_RNA"/>
</dbReference>
<proteinExistence type="predicted"/>
<accession>A0A7S1P9T4</accession>
<reference evidence="1" key="1">
    <citation type="submission" date="2021-01" db="EMBL/GenBank/DDBJ databases">
        <authorList>
            <person name="Corre E."/>
            <person name="Pelletier E."/>
            <person name="Niang G."/>
            <person name="Scheremetjew M."/>
            <person name="Finn R."/>
            <person name="Kale V."/>
            <person name="Holt S."/>
            <person name="Cochrane G."/>
            <person name="Meng A."/>
            <person name="Brown T."/>
            <person name="Cohen L."/>
        </authorList>
    </citation>
    <scope>NUCLEOTIDE SEQUENCE</scope>
    <source>
        <strain evidence="1">CCMP3346</strain>
    </source>
</reference>
<organism evidence="1">
    <name type="scientific">Vitrella brassicaformis</name>
    <dbReference type="NCBI Taxonomy" id="1169539"/>
    <lineage>
        <taxon>Eukaryota</taxon>
        <taxon>Sar</taxon>
        <taxon>Alveolata</taxon>
        <taxon>Colpodellida</taxon>
        <taxon>Vitrellaceae</taxon>
        <taxon>Vitrella</taxon>
    </lineage>
</organism>
<gene>
    <name evidence="1" type="ORF">VBRA1451_LOCUS25351</name>
</gene>
<dbReference type="AlphaFoldDB" id="A0A7S1P9T4"/>
<sequence length="111" mass="12732">MVVGCVALVCRRPVTAREPTWLMWVFLPSRYARTTITRPPTIVQNQHNTAVTRRRPRECQSSGVVWCALMVRAERLGLSVCLAMARLLTSHMAWMRHTHRNVPAPVPHLHK</sequence>
<protein>
    <submittedName>
        <fullName evidence="1">Uncharacterized protein</fullName>
    </submittedName>
</protein>
<evidence type="ECO:0000313" key="1">
    <source>
        <dbReference type="EMBL" id="CAD9070269.1"/>
    </source>
</evidence>